<dbReference type="RefSeq" id="WP_377763957.1">
    <property type="nucleotide sequence ID" value="NZ_JBHRXY010000035.1"/>
</dbReference>
<accession>A0ABV7U910</accession>
<dbReference type="InterPro" id="IPR005560">
    <property type="entry name" value="Csp_YhjQ"/>
</dbReference>
<comment type="caution">
    <text evidence="1">The sequence shown here is derived from an EMBL/GenBank/DDBJ whole genome shotgun (WGS) entry which is preliminary data.</text>
</comment>
<name>A0ABV7U910_9RHOB</name>
<dbReference type="Proteomes" id="UP001595539">
    <property type="component" value="Unassembled WGS sequence"/>
</dbReference>
<protein>
    <submittedName>
        <fullName evidence="1">Four-helix bundle copper-binding protein</fullName>
    </submittedName>
</protein>
<dbReference type="CDD" id="cd08026">
    <property type="entry name" value="DUF326"/>
    <property type="match status" value="1"/>
</dbReference>
<keyword evidence="2" id="KW-1185">Reference proteome</keyword>
<dbReference type="EMBL" id="JBHRXY010000035">
    <property type="protein sequence ID" value="MFC3631624.1"/>
    <property type="molecule type" value="Genomic_DNA"/>
</dbReference>
<dbReference type="Pfam" id="PF03860">
    <property type="entry name" value="Csp"/>
    <property type="match status" value="1"/>
</dbReference>
<dbReference type="Gene3D" id="1.20.1270.360">
    <property type="match status" value="1"/>
</dbReference>
<reference evidence="2" key="1">
    <citation type="journal article" date="2019" name="Int. J. Syst. Evol. Microbiol.">
        <title>The Global Catalogue of Microorganisms (GCM) 10K type strain sequencing project: providing services to taxonomists for standard genome sequencing and annotation.</title>
        <authorList>
            <consortium name="The Broad Institute Genomics Platform"/>
            <consortium name="The Broad Institute Genome Sequencing Center for Infectious Disease"/>
            <person name="Wu L."/>
            <person name="Ma J."/>
        </authorList>
    </citation>
    <scope>NUCLEOTIDE SEQUENCE [LARGE SCALE GENOMIC DNA]</scope>
    <source>
        <strain evidence="2">KCTC 42473</strain>
    </source>
</reference>
<dbReference type="PANTHER" id="PTHR37310">
    <property type="entry name" value="CYTOPLASMIC PROTEIN-RELATED"/>
    <property type="match status" value="1"/>
</dbReference>
<evidence type="ECO:0000313" key="2">
    <source>
        <dbReference type="Proteomes" id="UP001595539"/>
    </source>
</evidence>
<dbReference type="InterPro" id="IPR044543">
    <property type="entry name" value="YHJQ-like"/>
</dbReference>
<organism evidence="1 2">
    <name type="scientific">Paracoccus angustae</name>
    <dbReference type="NCBI Taxonomy" id="1671480"/>
    <lineage>
        <taxon>Bacteria</taxon>
        <taxon>Pseudomonadati</taxon>
        <taxon>Pseudomonadota</taxon>
        <taxon>Alphaproteobacteria</taxon>
        <taxon>Rhodobacterales</taxon>
        <taxon>Paracoccaceae</taxon>
        <taxon>Paracoccus</taxon>
    </lineage>
</organism>
<evidence type="ECO:0000313" key="1">
    <source>
        <dbReference type="EMBL" id="MFC3631624.1"/>
    </source>
</evidence>
<proteinExistence type="predicted"/>
<sequence length="110" mass="12245">MHQMSTEMQSCIDECQRCHSVCLSMAMNHCLEAGGQHVEPKHFRLMIACAEICQTSANFMLMGSDLHKRTCAVCAEVCEECARSCEQVGDMQECVDACRRCAESCRNMAA</sequence>
<gene>
    <name evidence="1" type="ORF">ACFOM8_19540</name>
</gene>
<dbReference type="PANTHER" id="PTHR37310:SF1">
    <property type="entry name" value="CYTOPLASMIC PROTEIN"/>
    <property type="match status" value="1"/>
</dbReference>